<dbReference type="InterPro" id="IPR036097">
    <property type="entry name" value="HisK_dim/P_sf"/>
</dbReference>
<evidence type="ECO:0000256" key="2">
    <source>
        <dbReference type="ARBA" id="ARBA00012438"/>
    </source>
</evidence>
<evidence type="ECO:0000256" key="5">
    <source>
        <dbReference type="ARBA" id="ARBA00022777"/>
    </source>
</evidence>
<evidence type="ECO:0000256" key="1">
    <source>
        <dbReference type="ARBA" id="ARBA00000085"/>
    </source>
</evidence>
<dbReference type="InterPro" id="IPR004358">
    <property type="entry name" value="Sig_transdc_His_kin-like_C"/>
</dbReference>
<proteinExistence type="predicted"/>
<dbReference type="EC" id="2.7.13.3" evidence="2"/>
<name>A0A433WL53_9BACT</name>
<dbReference type="InterPro" id="IPR005467">
    <property type="entry name" value="His_kinase_dom"/>
</dbReference>
<keyword evidence="4" id="KW-0808">Transferase</keyword>
<dbReference type="FunFam" id="3.30.565.10:FF:000006">
    <property type="entry name" value="Sensor histidine kinase WalK"/>
    <property type="match status" value="1"/>
</dbReference>
<dbReference type="GO" id="GO:0016036">
    <property type="term" value="P:cellular response to phosphate starvation"/>
    <property type="evidence" value="ECO:0007669"/>
    <property type="project" value="TreeGrafter"/>
</dbReference>
<dbReference type="AlphaFoldDB" id="A0A433WL53"/>
<dbReference type="SMART" id="SM00388">
    <property type="entry name" value="HisKA"/>
    <property type="match status" value="1"/>
</dbReference>
<evidence type="ECO:0000313" key="8">
    <source>
        <dbReference type="Proteomes" id="UP000281028"/>
    </source>
</evidence>
<dbReference type="Gene3D" id="3.30.565.10">
    <property type="entry name" value="Histidine kinase-like ATPase, C-terminal domain"/>
    <property type="match status" value="1"/>
</dbReference>
<accession>A0A433WL53</accession>
<dbReference type="GO" id="GO:0000155">
    <property type="term" value="F:phosphorelay sensor kinase activity"/>
    <property type="evidence" value="ECO:0007669"/>
    <property type="project" value="InterPro"/>
</dbReference>
<dbReference type="InterPro" id="IPR036890">
    <property type="entry name" value="HATPase_C_sf"/>
</dbReference>
<organism evidence="7 8">
    <name type="scientific">Chitinophaga solisilvae</name>
    <dbReference type="NCBI Taxonomy" id="1233460"/>
    <lineage>
        <taxon>Bacteria</taxon>
        <taxon>Pseudomonadati</taxon>
        <taxon>Bacteroidota</taxon>
        <taxon>Chitinophagia</taxon>
        <taxon>Chitinophagales</taxon>
        <taxon>Chitinophagaceae</taxon>
        <taxon>Chitinophaga</taxon>
    </lineage>
</organism>
<comment type="caution">
    <text evidence="7">The sequence shown here is derived from an EMBL/GenBank/DDBJ whole genome shotgun (WGS) entry which is preliminary data.</text>
</comment>
<dbReference type="PANTHER" id="PTHR45453">
    <property type="entry name" value="PHOSPHATE REGULON SENSOR PROTEIN PHOR"/>
    <property type="match status" value="1"/>
</dbReference>
<gene>
    <name evidence="7" type="ORF">ECE50_003815</name>
</gene>
<evidence type="ECO:0000313" key="7">
    <source>
        <dbReference type="EMBL" id="NSL85944.1"/>
    </source>
</evidence>
<dbReference type="InterPro" id="IPR050351">
    <property type="entry name" value="BphY/WalK/GraS-like"/>
</dbReference>
<dbReference type="GO" id="GO:0004721">
    <property type="term" value="F:phosphoprotein phosphatase activity"/>
    <property type="evidence" value="ECO:0007669"/>
    <property type="project" value="TreeGrafter"/>
</dbReference>
<dbReference type="CDD" id="cd00082">
    <property type="entry name" value="HisKA"/>
    <property type="match status" value="1"/>
</dbReference>
<comment type="catalytic activity">
    <reaction evidence="1">
        <text>ATP + protein L-histidine = ADP + protein N-phospho-L-histidine.</text>
        <dbReference type="EC" id="2.7.13.3"/>
    </reaction>
</comment>
<sequence length="476" mass="53280">MDAIIKRIWWIVVPTALAVLAFQLYWLRSSWRSQEESFTQVASDALAKARDRAVVESVKKIGNATDSSFKLSSSVSINSDSYKGYMDSLMKQNDQVTVIKKVTKSPADSLHLSGKKDTVIQKDIDPIRAGLDMTQFLASVFVLSDFTRPDTALLAKKYREELKNRHILLPFQLTIYNKDTTITKAPGVIALGTPHSGNPMLVVARFPGLNSMLLLKILWPIILSFLLVLLIIGCIWTLWRIIVRQKKLEVMKNDFISNITHELKTPVAILSATNEALLAFGGINDPEKTARYLRLGQDEIRKLQGLVDNIMALTRLEHGDDDMTGEMAAIAPADLLKAVVSRFTGLPGVHIDLDTQLQQETILTYPAALKTIFSNLVDNAIKYTTTPEKRVAIQVRETEQYIIFFIKDQGMGIDKQHQPFIFDRFYRVPHGDIHEVKGHGLGLSHVKSLVTRLNGTITVESTPGQGTTFIIQLKKS</sequence>
<dbReference type="EMBL" id="RIAR02000001">
    <property type="protein sequence ID" value="NSL85944.1"/>
    <property type="molecule type" value="Genomic_DNA"/>
</dbReference>
<evidence type="ECO:0000256" key="4">
    <source>
        <dbReference type="ARBA" id="ARBA00022679"/>
    </source>
</evidence>
<evidence type="ECO:0000256" key="6">
    <source>
        <dbReference type="ARBA" id="ARBA00023012"/>
    </source>
</evidence>
<dbReference type="SUPFAM" id="SSF47384">
    <property type="entry name" value="Homodimeric domain of signal transducing histidine kinase"/>
    <property type="match status" value="1"/>
</dbReference>
<dbReference type="PROSITE" id="PS50109">
    <property type="entry name" value="HIS_KIN"/>
    <property type="match status" value="1"/>
</dbReference>
<keyword evidence="8" id="KW-1185">Reference proteome</keyword>
<dbReference type="OrthoDB" id="921707at2"/>
<dbReference type="PRINTS" id="PR00344">
    <property type="entry name" value="BCTRLSENSOR"/>
</dbReference>
<dbReference type="InterPro" id="IPR003661">
    <property type="entry name" value="HisK_dim/P_dom"/>
</dbReference>
<dbReference type="PANTHER" id="PTHR45453:SF1">
    <property type="entry name" value="PHOSPHATE REGULON SENSOR PROTEIN PHOR"/>
    <property type="match status" value="1"/>
</dbReference>
<keyword evidence="6" id="KW-0902">Two-component regulatory system</keyword>
<dbReference type="SMART" id="SM00387">
    <property type="entry name" value="HATPase_c"/>
    <property type="match status" value="1"/>
</dbReference>
<keyword evidence="5" id="KW-0418">Kinase</keyword>
<evidence type="ECO:0000256" key="3">
    <source>
        <dbReference type="ARBA" id="ARBA00022553"/>
    </source>
</evidence>
<dbReference type="GO" id="GO:0005886">
    <property type="term" value="C:plasma membrane"/>
    <property type="evidence" value="ECO:0007669"/>
    <property type="project" value="TreeGrafter"/>
</dbReference>
<dbReference type="InterPro" id="IPR003594">
    <property type="entry name" value="HATPase_dom"/>
</dbReference>
<keyword evidence="3" id="KW-0597">Phosphoprotein</keyword>
<dbReference type="Proteomes" id="UP000281028">
    <property type="component" value="Unassembled WGS sequence"/>
</dbReference>
<reference evidence="7" key="1">
    <citation type="submission" date="2020-05" db="EMBL/GenBank/DDBJ databases">
        <title>Chitinophaga laudate sp. nov., isolated from a tropical peat swamp.</title>
        <authorList>
            <person name="Goh C.B.S."/>
            <person name="Lee M.S."/>
            <person name="Parimannan S."/>
            <person name="Pasbakhsh P."/>
            <person name="Yule C.M."/>
            <person name="Rajandas H."/>
            <person name="Loke S."/>
            <person name="Croft L."/>
            <person name="Tan J.B.L."/>
        </authorList>
    </citation>
    <scope>NUCLEOTIDE SEQUENCE</scope>
    <source>
        <strain evidence="7">Mgbs1</strain>
    </source>
</reference>
<dbReference type="SUPFAM" id="SSF55874">
    <property type="entry name" value="ATPase domain of HSP90 chaperone/DNA topoisomerase II/histidine kinase"/>
    <property type="match status" value="1"/>
</dbReference>
<dbReference type="Pfam" id="PF02518">
    <property type="entry name" value="HATPase_c"/>
    <property type="match status" value="1"/>
</dbReference>
<protein>
    <recommendedName>
        <fullName evidence="2">histidine kinase</fullName>
        <ecNumber evidence="2">2.7.13.3</ecNumber>
    </recommendedName>
</protein>
<dbReference type="Gene3D" id="1.10.287.130">
    <property type="match status" value="1"/>
</dbReference>
<dbReference type="Pfam" id="PF00512">
    <property type="entry name" value="HisKA"/>
    <property type="match status" value="1"/>
</dbReference>